<feature type="compositionally biased region" description="Basic and acidic residues" evidence="7">
    <location>
        <begin position="150"/>
        <end position="160"/>
    </location>
</feature>
<dbReference type="PANTHER" id="PTHR42709:SF6">
    <property type="entry name" value="UNDECAPRENYL PHOSPHATE TRANSPORTER A"/>
    <property type="match status" value="1"/>
</dbReference>
<evidence type="ECO:0000313" key="10">
    <source>
        <dbReference type="EMBL" id="VEG25726.1"/>
    </source>
</evidence>
<feature type="domain" description="VTT" evidence="9">
    <location>
        <begin position="10"/>
        <end position="114"/>
    </location>
</feature>
<keyword evidence="4 8" id="KW-0812">Transmembrane</keyword>
<feature type="compositionally biased region" description="Basic residues" evidence="7">
    <location>
        <begin position="183"/>
        <end position="193"/>
    </location>
</feature>
<comment type="subcellular location">
    <subcellularLocation>
        <location evidence="1">Cell membrane</location>
        <topology evidence="1">Multi-pass membrane protein</topology>
    </subcellularLocation>
</comment>
<evidence type="ECO:0000256" key="3">
    <source>
        <dbReference type="ARBA" id="ARBA00022475"/>
    </source>
</evidence>
<evidence type="ECO:0000313" key="11">
    <source>
        <dbReference type="Proteomes" id="UP000266895"/>
    </source>
</evidence>
<feature type="transmembrane region" description="Helical" evidence="8">
    <location>
        <begin position="125"/>
        <end position="144"/>
    </location>
</feature>
<evidence type="ECO:0000256" key="2">
    <source>
        <dbReference type="ARBA" id="ARBA00010792"/>
    </source>
</evidence>
<dbReference type="PANTHER" id="PTHR42709">
    <property type="entry name" value="ALKALINE PHOSPHATASE LIKE PROTEIN"/>
    <property type="match status" value="1"/>
</dbReference>
<organism evidence="10 11">
    <name type="scientific">Actinomyces howellii</name>
    <dbReference type="NCBI Taxonomy" id="52771"/>
    <lineage>
        <taxon>Bacteria</taxon>
        <taxon>Bacillati</taxon>
        <taxon>Actinomycetota</taxon>
        <taxon>Actinomycetes</taxon>
        <taxon>Actinomycetales</taxon>
        <taxon>Actinomycetaceae</taxon>
        <taxon>Actinomyces</taxon>
    </lineage>
</organism>
<dbReference type="InterPro" id="IPR032816">
    <property type="entry name" value="VTT_dom"/>
</dbReference>
<name>A0A448HDH6_9ACTO</name>
<evidence type="ECO:0000256" key="8">
    <source>
        <dbReference type="SAM" id="Phobius"/>
    </source>
</evidence>
<feature type="region of interest" description="Disordered" evidence="7">
    <location>
        <begin position="150"/>
        <end position="193"/>
    </location>
</feature>
<sequence length="193" mass="21024">MMDRIGDLPYAWMFLLFWSGGMMRSNTIYWIGRGVTAGTARSRWATMLDSPMYLTAQSWTARWGVLAVPLSFLTVGLQSFIQLSAGVARMPLRRYVPATAVGAVAWAAIYTTIGMAVLATWYSSPAGRVVSVLLVAAVLASVLLQRRRAEHSGQPRRAEAESASSEAPDDGSRHADTQMRIGSSRRARATVSP</sequence>
<dbReference type="InterPro" id="IPR051311">
    <property type="entry name" value="DedA_domain"/>
</dbReference>
<dbReference type="OrthoDB" id="3426404at2"/>
<protein>
    <submittedName>
        <fullName evidence="10">SNARE associated Golgi protein</fullName>
    </submittedName>
</protein>
<dbReference type="EMBL" id="LR134350">
    <property type="protein sequence ID" value="VEG25726.1"/>
    <property type="molecule type" value="Genomic_DNA"/>
</dbReference>
<keyword evidence="6 8" id="KW-0472">Membrane</keyword>
<comment type="similarity">
    <text evidence="2">Belongs to the DedA family.</text>
</comment>
<proteinExistence type="inferred from homology"/>
<evidence type="ECO:0000256" key="5">
    <source>
        <dbReference type="ARBA" id="ARBA00022989"/>
    </source>
</evidence>
<evidence type="ECO:0000256" key="1">
    <source>
        <dbReference type="ARBA" id="ARBA00004651"/>
    </source>
</evidence>
<dbReference type="GO" id="GO:0005886">
    <property type="term" value="C:plasma membrane"/>
    <property type="evidence" value="ECO:0007669"/>
    <property type="project" value="UniProtKB-SubCell"/>
</dbReference>
<evidence type="ECO:0000256" key="4">
    <source>
        <dbReference type="ARBA" id="ARBA00022692"/>
    </source>
</evidence>
<dbReference type="Pfam" id="PF09335">
    <property type="entry name" value="VTT_dom"/>
    <property type="match status" value="1"/>
</dbReference>
<keyword evidence="11" id="KW-1185">Reference proteome</keyword>
<feature type="transmembrane region" description="Helical" evidence="8">
    <location>
        <begin position="12"/>
        <end position="32"/>
    </location>
</feature>
<evidence type="ECO:0000256" key="7">
    <source>
        <dbReference type="SAM" id="MobiDB-lite"/>
    </source>
</evidence>
<feature type="transmembrane region" description="Helical" evidence="8">
    <location>
        <begin position="95"/>
        <end position="119"/>
    </location>
</feature>
<dbReference type="KEGG" id="ahw:NCTC11636_00181"/>
<accession>A0A448HDH6</accession>
<keyword evidence="5 8" id="KW-1133">Transmembrane helix</keyword>
<dbReference type="AlphaFoldDB" id="A0A448HDH6"/>
<evidence type="ECO:0000256" key="6">
    <source>
        <dbReference type="ARBA" id="ARBA00023136"/>
    </source>
</evidence>
<reference evidence="10 11" key="1">
    <citation type="submission" date="2018-12" db="EMBL/GenBank/DDBJ databases">
        <authorList>
            <consortium name="Pathogen Informatics"/>
        </authorList>
    </citation>
    <scope>NUCLEOTIDE SEQUENCE [LARGE SCALE GENOMIC DNA]</scope>
    <source>
        <strain evidence="10 11">NCTC11636</strain>
    </source>
</reference>
<keyword evidence="3" id="KW-1003">Cell membrane</keyword>
<dbReference type="Proteomes" id="UP000266895">
    <property type="component" value="Chromosome"/>
</dbReference>
<evidence type="ECO:0000259" key="9">
    <source>
        <dbReference type="Pfam" id="PF09335"/>
    </source>
</evidence>
<dbReference type="RefSeq" id="WP_126381254.1">
    <property type="nucleotide sequence ID" value="NZ_LR134350.1"/>
</dbReference>
<gene>
    <name evidence="10" type="ORF">NCTC11636_00181</name>
</gene>